<dbReference type="RefSeq" id="WP_334580373.1">
    <property type="nucleotide sequence ID" value="NZ_JBEZVE010000009.1"/>
</dbReference>
<name>A0ABV2ZJ03_9ACTN</name>
<organism evidence="2 3">
    <name type="scientific">Streptomyces sp. 900129855</name>
    <dbReference type="NCBI Taxonomy" id="3155129"/>
    <lineage>
        <taxon>Bacteria</taxon>
        <taxon>Bacillati</taxon>
        <taxon>Actinomycetota</taxon>
        <taxon>Actinomycetes</taxon>
        <taxon>Kitasatosporales</taxon>
        <taxon>Streptomycetaceae</taxon>
        <taxon>Streptomyces</taxon>
    </lineage>
</organism>
<feature type="transmembrane region" description="Helical" evidence="1">
    <location>
        <begin position="41"/>
        <end position="65"/>
    </location>
</feature>
<keyword evidence="1" id="KW-1133">Transmembrane helix</keyword>
<reference evidence="2 3" key="1">
    <citation type="submission" date="2024-06" db="EMBL/GenBank/DDBJ databases">
        <title>The Natural Products Discovery Center: Release of the First 8490 Sequenced Strains for Exploring Actinobacteria Biosynthetic Diversity.</title>
        <authorList>
            <person name="Kalkreuter E."/>
            <person name="Kautsar S.A."/>
            <person name="Yang D."/>
            <person name="Bader C.D."/>
            <person name="Teijaro C.N."/>
            <person name="Fluegel L."/>
            <person name="Davis C.M."/>
            <person name="Simpson J.R."/>
            <person name="Lauterbach L."/>
            <person name="Steele A.D."/>
            <person name="Gui C."/>
            <person name="Meng S."/>
            <person name="Li G."/>
            <person name="Viehrig K."/>
            <person name="Ye F."/>
            <person name="Su P."/>
            <person name="Kiefer A.F."/>
            <person name="Nichols A."/>
            <person name="Cepeda A.J."/>
            <person name="Yan W."/>
            <person name="Fan B."/>
            <person name="Jiang Y."/>
            <person name="Adhikari A."/>
            <person name="Zheng C.-J."/>
            <person name="Schuster L."/>
            <person name="Cowan T.M."/>
            <person name="Smanski M.J."/>
            <person name="Chevrette M.G."/>
            <person name="De Carvalho L.P.S."/>
            <person name="Shen B."/>
        </authorList>
    </citation>
    <scope>NUCLEOTIDE SEQUENCE [LARGE SCALE GENOMIC DNA]</scope>
    <source>
        <strain evidence="2 3">NPDC033843</strain>
    </source>
</reference>
<protein>
    <submittedName>
        <fullName evidence="2">Uncharacterized protein</fullName>
    </submittedName>
</protein>
<evidence type="ECO:0000313" key="2">
    <source>
        <dbReference type="EMBL" id="MEU3782532.1"/>
    </source>
</evidence>
<accession>A0ABV2ZJ03</accession>
<keyword evidence="1" id="KW-0812">Transmembrane</keyword>
<evidence type="ECO:0000313" key="3">
    <source>
        <dbReference type="Proteomes" id="UP001550739"/>
    </source>
</evidence>
<dbReference type="EMBL" id="JBEZVE010000009">
    <property type="protein sequence ID" value="MEU3782532.1"/>
    <property type="molecule type" value="Genomic_DNA"/>
</dbReference>
<proteinExistence type="predicted"/>
<keyword evidence="1" id="KW-0472">Membrane</keyword>
<evidence type="ECO:0000256" key="1">
    <source>
        <dbReference type="SAM" id="Phobius"/>
    </source>
</evidence>
<sequence>MSYLIVGFIGVLAGIRALGLRRRQLSAAATASSVLILRPAVLAVLAGVALVGGLFLLVGGVVVLVQG</sequence>
<comment type="caution">
    <text evidence="2">The sequence shown here is derived from an EMBL/GenBank/DDBJ whole genome shotgun (WGS) entry which is preliminary data.</text>
</comment>
<keyword evidence="3" id="KW-1185">Reference proteome</keyword>
<dbReference type="Proteomes" id="UP001550739">
    <property type="component" value="Unassembled WGS sequence"/>
</dbReference>
<gene>
    <name evidence="2" type="ORF">AB0E89_18480</name>
</gene>